<gene>
    <name evidence="2" type="ORF">CR513_42702</name>
</gene>
<accession>A0A371FGH9</accession>
<dbReference type="PANTHER" id="PTHR36014:SF1">
    <property type="entry name" value="OS03G0176700 PROTEIN"/>
    <property type="match status" value="1"/>
</dbReference>
<feature type="non-terminal residue" evidence="2">
    <location>
        <position position="1"/>
    </location>
</feature>
<evidence type="ECO:0000259" key="1">
    <source>
        <dbReference type="Pfam" id="PF25306"/>
    </source>
</evidence>
<dbReference type="OrthoDB" id="512787at2759"/>
<dbReference type="Pfam" id="PF25306">
    <property type="entry name" value="DUF7880"/>
    <property type="match status" value="1"/>
</dbReference>
<reference evidence="2" key="1">
    <citation type="submission" date="2018-05" db="EMBL/GenBank/DDBJ databases">
        <title>Draft genome of Mucuna pruriens seed.</title>
        <authorList>
            <person name="Nnadi N.E."/>
            <person name="Vos R."/>
            <person name="Hasami M.H."/>
            <person name="Devisetty U.K."/>
            <person name="Aguiy J.C."/>
        </authorList>
    </citation>
    <scope>NUCLEOTIDE SEQUENCE [LARGE SCALE GENOMIC DNA]</scope>
    <source>
        <strain evidence="2">JCA_2017</strain>
    </source>
</reference>
<dbReference type="PANTHER" id="PTHR36014">
    <property type="entry name" value="OS03G0176600 PROTEIN"/>
    <property type="match status" value="1"/>
</dbReference>
<keyword evidence="3" id="KW-1185">Reference proteome</keyword>
<evidence type="ECO:0000313" key="2">
    <source>
        <dbReference type="EMBL" id="RDX77203.1"/>
    </source>
</evidence>
<comment type="caution">
    <text evidence="2">The sequence shown here is derived from an EMBL/GenBank/DDBJ whole genome shotgun (WGS) entry which is preliminary data.</text>
</comment>
<dbReference type="EMBL" id="QJKJ01009248">
    <property type="protein sequence ID" value="RDX77203.1"/>
    <property type="molecule type" value="Genomic_DNA"/>
</dbReference>
<organism evidence="2 3">
    <name type="scientific">Mucuna pruriens</name>
    <name type="common">Velvet bean</name>
    <name type="synonym">Dolichos pruriens</name>
    <dbReference type="NCBI Taxonomy" id="157652"/>
    <lineage>
        <taxon>Eukaryota</taxon>
        <taxon>Viridiplantae</taxon>
        <taxon>Streptophyta</taxon>
        <taxon>Embryophyta</taxon>
        <taxon>Tracheophyta</taxon>
        <taxon>Spermatophyta</taxon>
        <taxon>Magnoliopsida</taxon>
        <taxon>eudicotyledons</taxon>
        <taxon>Gunneridae</taxon>
        <taxon>Pentapetalae</taxon>
        <taxon>rosids</taxon>
        <taxon>fabids</taxon>
        <taxon>Fabales</taxon>
        <taxon>Fabaceae</taxon>
        <taxon>Papilionoideae</taxon>
        <taxon>50 kb inversion clade</taxon>
        <taxon>NPAAA clade</taxon>
        <taxon>indigoferoid/millettioid clade</taxon>
        <taxon>Phaseoleae</taxon>
        <taxon>Mucuna</taxon>
    </lineage>
</organism>
<sequence>MEIGKGTCANCKNVGRRGVVSEGQVRNKKIRVGPTESIMLSAIMNSGESICCVGMASLSTPAHVSNKKTLHGWSWKAKRVRCAVSPPRWREGRRTVSFSLVLSHFLLTPNPHSAQASPFDKYVKRKKLDPLEVYVPAVILTEFQIKDLEKTLEGDEPKFDFCRSLLRSGPAASLRVNIRAVAQYASDGGNGKTAFNDVDECLRSLEELDSLLLHASRNDPEASVKSMKAKINSALNALDSLLQTVPSDVLSKGKVIADSYREPEDVETGNLDPELKQLESIL</sequence>
<feature type="domain" description="DUF7880" evidence="1">
    <location>
        <begin position="130"/>
        <end position="255"/>
    </location>
</feature>
<proteinExistence type="predicted"/>
<dbReference type="InterPro" id="IPR057202">
    <property type="entry name" value="DUF7880"/>
</dbReference>
<name>A0A371FGH9_MUCPR</name>
<protein>
    <recommendedName>
        <fullName evidence="1">DUF7880 domain-containing protein</fullName>
    </recommendedName>
</protein>
<dbReference type="STRING" id="157652.A0A371FGH9"/>
<evidence type="ECO:0000313" key="3">
    <source>
        <dbReference type="Proteomes" id="UP000257109"/>
    </source>
</evidence>
<dbReference type="AlphaFoldDB" id="A0A371FGH9"/>
<dbReference type="Proteomes" id="UP000257109">
    <property type="component" value="Unassembled WGS sequence"/>
</dbReference>